<dbReference type="PROSITE" id="PS50931">
    <property type="entry name" value="HTH_LYSR"/>
    <property type="match status" value="1"/>
</dbReference>
<keyword evidence="2" id="KW-0805">Transcription regulation</keyword>
<dbReference type="PANTHER" id="PTHR30537">
    <property type="entry name" value="HTH-TYPE TRANSCRIPTIONAL REGULATOR"/>
    <property type="match status" value="1"/>
</dbReference>
<protein>
    <submittedName>
        <fullName evidence="6">LysR family transcriptional regulator</fullName>
    </submittedName>
</protein>
<comment type="caution">
    <text evidence="6">The sequence shown here is derived from an EMBL/GenBank/DDBJ whole genome shotgun (WGS) entry which is preliminary data.</text>
</comment>
<name>A0A9D1M2W7_9PROT</name>
<dbReference type="InterPro" id="IPR036390">
    <property type="entry name" value="WH_DNA-bd_sf"/>
</dbReference>
<evidence type="ECO:0000313" key="7">
    <source>
        <dbReference type="Proteomes" id="UP000824107"/>
    </source>
</evidence>
<reference evidence="6" key="2">
    <citation type="journal article" date="2021" name="PeerJ">
        <title>Extensive microbial diversity within the chicken gut microbiome revealed by metagenomics and culture.</title>
        <authorList>
            <person name="Gilroy R."/>
            <person name="Ravi A."/>
            <person name="Getino M."/>
            <person name="Pursley I."/>
            <person name="Horton D.L."/>
            <person name="Alikhan N.F."/>
            <person name="Baker D."/>
            <person name="Gharbi K."/>
            <person name="Hall N."/>
            <person name="Watson M."/>
            <person name="Adriaenssens E.M."/>
            <person name="Foster-Nyarko E."/>
            <person name="Jarju S."/>
            <person name="Secka A."/>
            <person name="Antonio M."/>
            <person name="Oren A."/>
            <person name="Chaudhuri R.R."/>
            <person name="La Ragione R."/>
            <person name="Hildebrand F."/>
            <person name="Pallen M.J."/>
        </authorList>
    </citation>
    <scope>NUCLEOTIDE SEQUENCE</scope>
    <source>
        <strain evidence="6">ChiW3-316</strain>
    </source>
</reference>
<dbReference type="PRINTS" id="PR00039">
    <property type="entry name" value="HTHLYSR"/>
</dbReference>
<dbReference type="Proteomes" id="UP000824107">
    <property type="component" value="Unassembled WGS sequence"/>
</dbReference>
<keyword evidence="4" id="KW-0804">Transcription</keyword>
<dbReference type="SUPFAM" id="SSF46785">
    <property type="entry name" value="Winged helix' DNA-binding domain"/>
    <property type="match status" value="1"/>
</dbReference>
<dbReference type="Gene3D" id="1.10.10.10">
    <property type="entry name" value="Winged helix-like DNA-binding domain superfamily/Winged helix DNA-binding domain"/>
    <property type="match status" value="1"/>
</dbReference>
<dbReference type="Gene3D" id="3.40.190.10">
    <property type="entry name" value="Periplasmic binding protein-like II"/>
    <property type="match status" value="2"/>
</dbReference>
<evidence type="ECO:0000256" key="3">
    <source>
        <dbReference type="ARBA" id="ARBA00023125"/>
    </source>
</evidence>
<dbReference type="InterPro" id="IPR000847">
    <property type="entry name" value="LysR_HTH_N"/>
</dbReference>
<comment type="similarity">
    <text evidence="1">Belongs to the LysR transcriptional regulatory family.</text>
</comment>
<organism evidence="6 7">
    <name type="scientific">Candidatus Scatocola faecipullorum</name>
    <dbReference type="NCBI Taxonomy" id="2840917"/>
    <lineage>
        <taxon>Bacteria</taxon>
        <taxon>Pseudomonadati</taxon>
        <taxon>Pseudomonadota</taxon>
        <taxon>Alphaproteobacteria</taxon>
        <taxon>Rhodospirillales</taxon>
        <taxon>Rhodospirillaceae</taxon>
        <taxon>Rhodospirillaceae incertae sedis</taxon>
        <taxon>Candidatus Scatocola</taxon>
    </lineage>
</organism>
<proteinExistence type="inferred from homology"/>
<dbReference type="PANTHER" id="PTHR30537:SF3">
    <property type="entry name" value="TRANSCRIPTIONAL REGULATORY PROTEIN"/>
    <property type="match status" value="1"/>
</dbReference>
<evidence type="ECO:0000259" key="5">
    <source>
        <dbReference type="PROSITE" id="PS50931"/>
    </source>
</evidence>
<feature type="domain" description="HTH lysR-type" evidence="5">
    <location>
        <begin position="13"/>
        <end position="65"/>
    </location>
</feature>
<dbReference type="SUPFAM" id="SSF53850">
    <property type="entry name" value="Periplasmic binding protein-like II"/>
    <property type="match status" value="1"/>
</dbReference>
<dbReference type="InterPro" id="IPR036388">
    <property type="entry name" value="WH-like_DNA-bd_sf"/>
</dbReference>
<gene>
    <name evidence="6" type="ORF">IAD20_00805</name>
</gene>
<dbReference type="Pfam" id="PF00126">
    <property type="entry name" value="HTH_1"/>
    <property type="match status" value="1"/>
</dbReference>
<dbReference type="GO" id="GO:0043565">
    <property type="term" value="F:sequence-specific DNA binding"/>
    <property type="evidence" value="ECO:0007669"/>
    <property type="project" value="TreeGrafter"/>
</dbReference>
<reference evidence="6" key="1">
    <citation type="submission" date="2020-10" db="EMBL/GenBank/DDBJ databases">
        <authorList>
            <person name="Gilroy R."/>
        </authorList>
    </citation>
    <scope>NUCLEOTIDE SEQUENCE</scope>
    <source>
        <strain evidence="6">ChiW3-316</strain>
    </source>
</reference>
<dbReference type="InterPro" id="IPR005119">
    <property type="entry name" value="LysR_subst-bd"/>
</dbReference>
<dbReference type="GO" id="GO:0006351">
    <property type="term" value="P:DNA-templated transcription"/>
    <property type="evidence" value="ECO:0007669"/>
    <property type="project" value="TreeGrafter"/>
</dbReference>
<dbReference type="EMBL" id="DVNC01000009">
    <property type="protein sequence ID" value="HIU52602.1"/>
    <property type="molecule type" value="Genomic_DNA"/>
</dbReference>
<dbReference type="InterPro" id="IPR058163">
    <property type="entry name" value="LysR-type_TF_proteobact-type"/>
</dbReference>
<dbReference type="Pfam" id="PF03466">
    <property type="entry name" value="LysR_substrate"/>
    <property type="match status" value="1"/>
</dbReference>
<dbReference type="AlphaFoldDB" id="A0A9D1M2W7"/>
<accession>A0A9D1M2W7</accession>
<keyword evidence="3" id="KW-0238">DNA-binding</keyword>
<evidence type="ECO:0000256" key="2">
    <source>
        <dbReference type="ARBA" id="ARBA00023015"/>
    </source>
</evidence>
<sequence length="292" mass="33784">MDITKIKSLIVPLMYVKTTVEQGGFTQAARYLGKTQPHISREVKRLEKLFNVTLFSRIPRGMIATHEGMEVYKQAEKLNALFYELENCSLPKNNVSGRLTISMTDGIGIYLMSHLAEFHELCPKVCVNVISGHNEMNLRERKADIAIVYKYPPQDNALVVEEFKREFGLFASTSYINRHGMPKSIDDLLNRHALSNRSEYNENWEEWRRMMAEARETVLCCDSSNLLIQATDSGTAVSLQPLQYGLHHKDWVYLDLGLKLYHSCWVISHHDDQKTEKIRTMLEFIRRIMAKI</sequence>
<evidence type="ECO:0000256" key="4">
    <source>
        <dbReference type="ARBA" id="ARBA00023163"/>
    </source>
</evidence>
<dbReference type="GO" id="GO:0003700">
    <property type="term" value="F:DNA-binding transcription factor activity"/>
    <property type="evidence" value="ECO:0007669"/>
    <property type="project" value="InterPro"/>
</dbReference>
<evidence type="ECO:0000313" key="6">
    <source>
        <dbReference type="EMBL" id="HIU52602.1"/>
    </source>
</evidence>
<evidence type="ECO:0000256" key="1">
    <source>
        <dbReference type="ARBA" id="ARBA00009437"/>
    </source>
</evidence>